<evidence type="ECO:0000259" key="4">
    <source>
        <dbReference type="Pfam" id="PF13086"/>
    </source>
</evidence>
<name>A0AAD4LYP3_9AGAM</name>
<dbReference type="Gene3D" id="3.40.50.300">
    <property type="entry name" value="P-loop containing nucleotide triphosphate hydrolases"/>
    <property type="match status" value="1"/>
</dbReference>
<dbReference type="GO" id="GO:0004386">
    <property type="term" value="F:helicase activity"/>
    <property type="evidence" value="ECO:0007669"/>
    <property type="project" value="InterPro"/>
</dbReference>
<evidence type="ECO:0000256" key="1">
    <source>
        <dbReference type="ARBA" id="ARBA00004496"/>
    </source>
</evidence>
<feature type="compositionally biased region" description="Polar residues" evidence="3">
    <location>
        <begin position="53"/>
        <end position="74"/>
    </location>
</feature>
<feature type="domain" description="DNA2/NAM7 helicase helicase" evidence="4">
    <location>
        <begin position="839"/>
        <end position="880"/>
    </location>
</feature>
<dbReference type="AlphaFoldDB" id="A0AAD4LYP3"/>
<dbReference type="GO" id="GO:0005737">
    <property type="term" value="C:cytoplasm"/>
    <property type="evidence" value="ECO:0007669"/>
    <property type="project" value="UniProtKB-SubCell"/>
</dbReference>
<proteinExistence type="predicted"/>
<evidence type="ECO:0000313" key="6">
    <source>
        <dbReference type="Proteomes" id="UP001203297"/>
    </source>
</evidence>
<dbReference type="Proteomes" id="UP001203297">
    <property type="component" value="Unassembled WGS sequence"/>
</dbReference>
<organism evidence="5 6">
    <name type="scientific">Multifurca ochricompacta</name>
    <dbReference type="NCBI Taxonomy" id="376703"/>
    <lineage>
        <taxon>Eukaryota</taxon>
        <taxon>Fungi</taxon>
        <taxon>Dikarya</taxon>
        <taxon>Basidiomycota</taxon>
        <taxon>Agaricomycotina</taxon>
        <taxon>Agaricomycetes</taxon>
        <taxon>Russulales</taxon>
        <taxon>Russulaceae</taxon>
        <taxon>Multifurca</taxon>
    </lineage>
</organism>
<dbReference type="PANTHER" id="PTHR45418:SF1">
    <property type="entry name" value="CANCER_TESTIS ANTIGEN 55"/>
    <property type="match status" value="1"/>
</dbReference>
<sequence length="882" mass="98196">MVAYCVTALGGGTCIDSACLSRHDISRCDICGCSLPNLILEQHQNGKKHIRNLASQGPRNLGTPQQVPPSQLDHQNPQPAPPPNTLPPSGSTPDTIIASDPRLTVSHKGGLDFKVQGTGNAGNLSFSPASLTILIEKTDMISSLSIHSIVPTPNSCFSASQVGETAVIRHKKPRRILVSFQAPHAGTFRASLKITFSDKSRQSDGEFSVIRELLGRAILPGIPASAEDRSNSATGDTVVASEDTGITVSHESGLQFSLERSQSNVQFTPQTEELVIEKSSRSPLVSFETATVRLPDGSTASCFSAEFHGSSKWAKPKSRRTITVSFAPQQEGLYEAILELTFRNHKRKADFVIQRTLRGVAKQPARGHARSSGSFPANDWADDHASLSSDEEEDLPDSDGTGISVSDEDGVYFGIVERRRTNGPFATPMASLTIQHAKGFPAVTFLKAKINTLDNSDPSFIARFEGDTQTIQPSTESAVQIIFNPKFEGQFEAILELIFYDNHRSTRFVVRRRLRAIAGSVEDHKHFESFSQEHRPRKSRKLPDYELPPIVQAAVDNATEEQPYDKEVPHLIHILRPKELSMDTYAQYFKALLNVDEGHQQRDLMDQPPFEVEVQKNRERYSVEIENKDEDLLPEVIIGDFLWLDDKQDDIRYEARITNADVFTKMPAQFDLYRGATFILRFRLNRITLRRQYHALASSFGSLRRLLFPIVTDIKPLQHSRKLKSSWQTRISAMMLSSCRHNFDLTTAKRERSIHHLRASWNGKNFHCCREYCATCTPRCGVKILACTPSNAAADLLVERLAAAGLNSDELFRLNAYSRYEEDIPEDVQGFSVFPDRAKLLAHRVVLCTCSTAGSLQTLNIPVGHFSHIIVDEAAQAEEPLR</sequence>
<dbReference type="EMBL" id="WTXG01000068">
    <property type="protein sequence ID" value="KAI0294855.1"/>
    <property type="molecule type" value="Genomic_DNA"/>
</dbReference>
<feature type="region of interest" description="Disordered" evidence="3">
    <location>
        <begin position="362"/>
        <end position="406"/>
    </location>
</feature>
<dbReference type="PANTHER" id="PTHR45418">
    <property type="entry name" value="CANCER/TESTIS ANTIGEN 55"/>
    <property type="match status" value="1"/>
</dbReference>
<comment type="subcellular location">
    <subcellularLocation>
        <location evidence="1">Cytoplasm</location>
    </subcellularLocation>
</comment>
<keyword evidence="2" id="KW-0963">Cytoplasm</keyword>
<feature type="region of interest" description="Disordered" evidence="3">
    <location>
        <begin position="53"/>
        <end position="98"/>
    </location>
</feature>
<reference evidence="5" key="1">
    <citation type="journal article" date="2022" name="New Phytol.">
        <title>Evolutionary transition to the ectomycorrhizal habit in the genomes of a hyperdiverse lineage of mushroom-forming fungi.</title>
        <authorList>
            <person name="Looney B."/>
            <person name="Miyauchi S."/>
            <person name="Morin E."/>
            <person name="Drula E."/>
            <person name="Courty P.E."/>
            <person name="Kohler A."/>
            <person name="Kuo A."/>
            <person name="LaButti K."/>
            <person name="Pangilinan J."/>
            <person name="Lipzen A."/>
            <person name="Riley R."/>
            <person name="Andreopoulos W."/>
            <person name="He G."/>
            <person name="Johnson J."/>
            <person name="Nolan M."/>
            <person name="Tritt A."/>
            <person name="Barry K.W."/>
            <person name="Grigoriev I.V."/>
            <person name="Nagy L.G."/>
            <person name="Hibbett D."/>
            <person name="Henrissat B."/>
            <person name="Matheny P.B."/>
            <person name="Labbe J."/>
            <person name="Martin F.M."/>
        </authorList>
    </citation>
    <scope>NUCLEOTIDE SEQUENCE</scope>
    <source>
        <strain evidence="5">BPL690</strain>
    </source>
</reference>
<keyword evidence="6" id="KW-1185">Reference proteome</keyword>
<comment type="caution">
    <text evidence="5">The sequence shown here is derived from an EMBL/GenBank/DDBJ whole genome shotgun (WGS) entry which is preliminary data.</text>
</comment>
<dbReference type="InterPro" id="IPR041677">
    <property type="entry name" value="DNA2/NAM7_AAA_11"/>
</dbReference>
<accession>A0AAD4LYP3</accession>
<evidence type="ECO:0000256" key="3">
    <source>
        <dbReference type="SAM" id="MobiDB-lite"/>
    </source>
</evidence>
<evidence type="ECO:0000256" key="2">
    <source>
        <dbReference type="ARBA" id="ARBA00022490"/>
    </source>
</evidence>
<dbReference type="InterPro" id="IPR027417">
    <property type="entry name" value="P-loop_NTPase"/>
</dbReference>
<protein>
    <recommendedName>
        <fullName evidence="4">DNA2/NAM7 helicase helicase domain-containing protein</fullName>
    </recommendedName>
</protein>
<dbReference type="SUPFAM" id="SSF52540">
    <property type="entry name" value="P-loop containing nucleoside triphosphate hydrolases"/>
    <property type="match status" value="1"/>
</dbReference>
<evidence type="ECO:0000313" key="5">
    <source>
        <dbReference type="EMBL" id="KAI0294855.1"/>
    </source>
</evidence>
<dbReference type="Pfam" id="PF13086">
    <property type="entry name" value="AAA_11"/>
    <property type="match status" value="1"/>
</dbReference>
<gene>
    <name evidence="5" type="ORF">B0F90DRAFT_1820972</name>
</gene>